<evidence type="ECO:0000313" key="9">
    <source>
        <dbReference type="Proteomes" id="UP001062165"/>
    </source>
</evidence>
<reference evidence="8" key="1">
    <citation type="submission" date="2022-10" db="EMBL/GenBank/DDBJ databases">
        <title>Comparative genomics and taxonomic characterization of three novel marine species of genus Reichenbachiella exhibiting antioxidant and polysaccharide degradation activities.</title>
        <authorList>
            <person name="Muhammad N."/>
            <person name="Lee Y.-J."/>
            <person name="Ko J."/>
            <person name="Kim S.-G."/>
        </authorList>
    </citation>
    <scope>NUCLEOTIDE SEQUENCE</scope>
    <source>
        <strain evidence="8">Wsw4-B4</strain>
    </source>
</reference>
<keyword evidence="5 6" id="KW-0472">Membrane</keyword>
<dbReference type="InterPro" id="IPR011701">
    <property type="entry name" value="MFS"/>
</dbReference>
<feature type="transmembrane region" description="Helical" evidence="6">
    <location>
        <begin position="149"/>
        <end position="170"/>
    </location>
</feature>
<feature type="transmembrane region" description="Helical" evidence="6">
    <location>
        <begin position="342"/>
        <end position="358"/>
    </location>
</feature>
<evidence type="ECO:0000256" key="3">
    <source>
        <dbReference type="ARBA" id="ARBA00022692"/>
    </source>
</evidence>
<keyword evidence="2" id="KW-1003">Cell membrane</keyword>
<evidence type="ECO:0000259" key="7">
    <source>
        <dbReference type="PROSITE" id="PS50850"/>
    </source>
</evidence>
<feature type="transmembrane region" description="Helical" evidence="6">
    <location>
        <begin position="221"/>
        <end position="246"/>
    </location>
</feature>
<name>A0ABY6D4G7_9BACT</name>
<feature type="transmembrane region" description="Helical" evidence="6">
    <location>
        <begin position="425"/>
        <end position="445"/>
    </location>
</feature>
<feature type="transmembrane region" description="Helical" evidence="6">
    <location>
        <begin position="12"/>
        <end position="34"/>
    </location>
</feature>
<dbReference type="InterPro" id="IPR020846">
    <property type="entry name" value="MFS_dom"/>
</dbReference>
<evidence type="ECO:0000256" key="4">
    <source>
        <dbReference type="ARBA" id="ARBA00022989"/>
    </source>
</evidence>
<dbReference type="PANTHER" id="PTHR43702:SF3">
    <property type="entry name" value="PROTEIN TSGA"/>
    <property type="match status" value="1"/>
</dbReference>
<evidence type="ECO:0000256" key="5">
    <source>
        <dbReference type="ARBA" id="ARBA00023136"/>
    </source>
</evidence>
<feature type="transmembrane region" description="Helical" evidence="6">
    <location>
        <begin position="293"/>
        <end position="312"/>
    </location>
</feature>
<feature type="transmembrane region" description="Helical" evidence="6">
    <location>
        <begin position="266"/>
        <end position="284"/>
    </location>
</feature>
<dbReference type="EMBL" id="CP106735">
    <property type="protein sequence ID" value="UXX81044.1"/>
    <property type="molecule type" value="Genomic_DNA"/>
</dbReference>
<evidence type="ECO:0000256" key="2">
    <source>
        <dbReference type="ARBA" id="ARBA00022475"/>
    </source>
</evidence>
<keyword evidence="9" id="KW-1185">Reference proteome</keyword>
<comment type="subcellular location">
    <subcellularLocation>
        <location evidence="1">Cell inner membrane</location>
        <topology evidence="1">Multi-pass membrane protein</topology>
    </subcellularLocation>
</comment>
<proteinExistence type="predicted"/>
<feature type="transmembrane region" description="Helical" evidence="6">
    <location>
        <begin position="401"/>
        <end position="419"/>
    </location>
</feature>
<dbReference type="Pfam" id="PF07690">
    <property type="entry name" value="MFS_1"/>
    <property type="match status" value="1"/>
</dbReference>
<feature type="domain" description="Major facilitator superfamily (MFS) profile" evidence="7">
    <location>
        <begin position="9"/>
        <end position="450"/>
    </location>
</feature>
<protein>
    <submittedName>
        <fullName evidence="8">Sugar MFS transporter</fullName>
    </submittedName>
</protein>
<feature type="transmembrane region" description="Helical" evidence="6">
    <location>
        <begin position="46"/>
        <end position="66"/>
    </location>
</feature>
<feature type="transmembrane region" description="Helical" evidence="6">
    <location>
        <begin position="78"/>
        <end position="100"/>
    </location>
</feature>
<feature type="transmembrane region" description="Helical" evidence="6">
    <location>
        <begin position="318"/>
        <end position="335"/>
    </location>
</feature>
<dbReference type="InterPro" id="IPR036259">
    <property type="entry name" value="MFS_trans_sf"/>
</dbReference>
<dbReference type="CDD" id="cd17394">
    <property type="entry name" value="MFS_FucP_like"/>
    <property type="match status" value="1"/>
</dbReference>
<dbReference type="RefSeq" id="WP_263052773.1">
    <property type="nucleotide sequence ID" value="NZ_CP106735.1"/>
</dbReference>
<gene>
    <name evidence="8" type="ORF">N7E81_08020</name>
</gene>
<dbReference type="Gene3D" id="1.20.1250.20">
    <property type="entry name" value="MFS general substrate transporter like domains"/>
    <property type="match status" value="2"/>
</dbReference>
<sequence>MSSKNYKSSLVILTTLFFMWGFLTCMNDILIPYLKDIFELKYWQAMLIQFAFFGAYFIGSLVYFLLSLRIGDPINRIGYKNGIVIGLLIAGLGCFLFYPAAQFQMYGFFLAALFILGLGFTMLQIAANPYVSILGEPETASSRLNMSQAFNSLGTTIAPILGGYLIFEFFFDEAAGGDAVKVPYLIFGLMFLIGAIVFKLIKLPNFVNDDEIVKGTGALKFPNLSLGTLAIFTYVGGEVAIGSFLINFIGLDEIMGLEEAAAKNFLAYYWGGTMIGRFSGAISLSDMSGAKKYAAMALMSILSFVLIFSISGMEFSSVTPYLGIIALNFLAFVAGKSIAGRTLGLFASISVALLLTAISTDGSFAMWALIGVGIFNSIMWPNIFTIAIAGLGKYTSQGSSLLVMAILGAALVPLVQGVLADMIGLQMSFVVPVVCYLYIVFYGFYSAKFITEESSDQKPKAGFH</sequence>
<feature type="transmembrane region" description="Helical" evidence="6">
    <location>
        <begin position="364"/>
        <end position="389"/>
    </location>
</feature>
<evidence type="ECO:0000256" key="1">
    <source>
        <dbReference type="ARBA" id="ARBA00004429"/>
    </source>
</evidence>
<dbReference type="InterPro" id="IPR050375">
    <property type="entry name" value="MFS_TsgA-like"/>
</dbReference>
<evidence type="ECO:0000313" key="8">
    <source>
        <dbReference type="EMBL" id="UXX81044.1"/>
    </source>
</evidence>
<organism evidence="8 9">
    <name type="scientific">Reichenbachiella carrageenanivorans</name>
    <dbReference type="NCBI Taxonomy" id="2979869"/>
    <lineage>
        <taxon>Bacteria</taxon>
        <taxon>Pseudomonadati</taxon>
        <taxon>Bacteroidota</taxon>
        <taxon>Cytophagia</taxon>
        <taxon>Cytophagales</taxon>
        <taxon>Reichenbachiellaceae</taxon>
        <taxon>Reichenbachiella</taxon>
    </lineage>
</organism>
<evidence type="ECO:0000256" key="6">
    <source>
        <dbReference type="SAM" id="Phobius"/>
    </source>
</evidence>
<keyword evidence="4 6" id="KW-1133">Transmembrane helix</keyword>
<dbReference type="PROSITE" id="PS50850">
    <property type="entry name" value="MFS"/>
    <property type="match status" value="1"/>
</dbReference>
<keyword evidence="3 6" id="KW-0812">Transmembrane</keyword>
<accession>A0ABY6D4G7</accession>
<dbReference type="PANTHER" id="PTHR43702">
    <property type="entry name" value="L-FUCOSE-PROTON SYMPORTER"/>
    <property type="match status" value="1"/>
</dbReference>
<dbReference type="Proteomes" id="UP001062165">
    <property type="component" value="Chromosome"/>
</dbReference>
<feature type="transmembrane region" description="Helical" evidence="6">
    <location>
        <begin position="106"/>
        <end position="128"/>
    </location>
</feature>
<feature type="transmembrane region" description="Helical" evidence="6">
    <location>
        <begin position="182"/>
        <end position="201"/>
    </location>
</feature>
<dbReference type="SUPFAM" id="SSF103473">
    <property type="entry name" value="MFS general substrate transporter"/>
    <property type="match status" value="2"/>
</dbReference>